<dbReference type="GO" id="GO:0000155">
    <property type="term" value="F:phosphorelay sensor kinase activity"/>
    <property type="evidence" value="ECO:0007669"/>
    <property type="project" value="InterPro"/>
</dbReference>
<evidence type="ECO:0000256" key="8">
    <source>
        <dbReference type="ARBA" id="ARBA00024867"/>
    </source>
</evidence>
<dbReference type="InterPro" id="IPR036890">
    <property type="entry name" value="HATPase_C_sf"/>
</dbReference>
<dbReference type="PANTHER" id="PTHR45339:SF1">
    <property type="entry name" value="HYBRID SIGNAL TRANSDUCTION HISTIDINE KINASE J"/>
    <property type="match status" value="1"/>
</dbReference>
<dbReference type="RefSeq" id="WP_249314215.1">
    <property type="nucleotide sequence ID" value="NZ_JACRSR010000001.1"/>
</dbReference>
<protein>
    <recommendedName>
        <fullName evidence="9">Circadian input-output histidine kinase CikA</fullName>
        <ecNumber evidence="3">2.7.13.3</ecNumber>
    </recommendedName>
    <alternativeName>
        <fullName evidence="4">Stage 0 sporulation protein A homolog</fullName>
    </alternativeName>
</protein>
<feature type="modified residue" description="4-aspartylphosphate" evidence="10">
    <location>
        <position position="991"/>
    </location>
</feature>
<dbReference type="InterPro" id="IPR003594">
    <property type="entry name" value="HATPase_dom"/>
</dbReference>
<dbReference type="Pfam" id="PF00072">
    <property type="entry name" value="Response_reg"/>
    <property type="match status" value="2"/>
</dbReference>
<dbReference type="PROSITE" id="PS50112">
    <property type="entry name" value="PAS"/>
    <property type="match status" value="1"/>
</dbReference>
<dbReference type="Pfam" id="PF00512">
    <property type="entry name" value="HisKA"/>
    <property type="match status" value="1"/>
</dbReference>
<sequence length="1075" mass="122540">MSDNKTQEKITDFKQYELDLYRASNIGGVYTVRMDDEFTLLYGNDLYFQIHEFEPEDLIGKSCGIFIHPEDLSHVHSVLSRAREDNIKSVQWEMRIITGKNNLKHLLVSGSFNSRAGEEVFDGYIADISRQKKMEADLRASEEKFRIATENSDVSFWTYDFAHNEIIQTQASKIRHGYQDVIKDVPNALIDSGYVRQDSAKLYQDMFEQLRNGAKTYSGNFWFRTKDNLGWWCEHIDYTNVFDENGTPVCAHAIGRDVTAIKLAEKRYKEEMEYSTATQSENLLAKVRSNISQNVVESYIAKDTVGIFKAGMTYTDTAEALAQTGFTVEEQDVIRTYLDLDRVLQAFEEGETTFNLDYQRKLHDGTVIWVNLTVKTYQNPDTKDVMSFMYTYDINENKIKDGIIQAVSTLEHDYIAYIELNTDRYKLYLGKEDSIEMPPAQGDDYFEMMQRVNRTAVAPEDVERAIADMTPDVMRKNLKNHKVFSSVYSAHDAKKSMRQKRIQYAYLDERNQRVVLTRSDVTDMLNQQKQQQDMLQAALIAAEQANSAKSDFLSRMSHEIRTPMNAIIGMSAIAAQSIGDDAQVADCISKIGISSRFLLSLINDILDMSRIESGKMLLKNEKIPFEEFLNGISAICHTQASAKNIDYENIVDPNVEDCYIGDAMKLQQVMINLLSNAVKFTPEKGRVSLSVRQMRKEKNDAVLRFVINDTGCGISEEFIPHLFEAFTQEHSGTTAMYGGTGLGLAICKNLVAMMDGHIDVRSIVGVGSEFTVEVKLGITEESKKRYRKKTHYNFSELKALVVDDDVTVCEHAVITLKEIGVRSEWVDSGKKAVDKVKKKWDCKEYYDLVLVDWKMPEMDGIETARQIRKIVGPDVTIIIMTANDWASIEHDAKLAGVNLLMSKPMFKSSLISAFEKAFNDKQNDKDTEIKEDFNFAGKRILLAEDHPLNVEVAKKLLERKGFIVDHAENGLRAMEMFTTTPVGYYDAILMDIRMPEMDGLQATHNIRRWRKADAKSIPIIAMTANAFDEDIHKSKAAGMNAHLAKPIDPKHMFQTLFDFIYGKENERDGFEKQTN</sequence>
<dbReference type="FunFam" id="3.30.565.10:FF:000010">
    <property type="entry name" value="Sensor histidine kinase RcsC"/>
    <property type="match status" value="1"/>
</dbReference>
<accession>A0A926D229</accession>
<evidence type="ECO:0000313" key="14">
    <source>
        <dbReference type="EMBL" id="MBC8530318.1"/>
    </source>
</evidence>
<comment type="similarity">
    <text evidence="2">In the N-terminal section; belongs to the phytochrome family.</text>
</comment>
<dbReference type="Gene3D" id="3.40.50.2300">
    <property type="match status" value="2"/>
</dbReference>
<dbReference type="InterPro" id="IPR004358">
    <property type="entry name" value="Sig_transdc_His_kin-like_C"/>
</dbReference>
<evidence type="ECO:0000256" key="2">
    <source>
        <dbReference type="ARBA" id="ARBA00006402"/>
    </source>
</evidence>
<feature type="domain" description="Response regulatory" evidence="12">
    <location>
        <begin position="939"/>
        <end position="1060"/>
    </location>
</feature>
<keyword evidence="5 10" id="KW-0597">Phosphoprotein</keyword>
<dbReference type="Pfam" id="PF13426">
    <property type="entry name" value="PAS_9"/>
    <property type="match status" value="1"/>
</dbReference>
<dbReference type="Gene3D" id="1.10.287.130">
    <property type="match status" value="1"/>
</dbReference>
<evidence type="ECO:0000256" key="7">
    <source>
        <dbReference type="ARBA" id="ARBA00023012"/>
    </source>
</evidence>
<comment type="caution">
    <text evidence="14">The sequence shown here is derived from an EMBL/GenBank/DDBJ whole genome shotgun (WGS) entry which is preliminary data.</text>
</comment>
<feature type="domain" description="Histidine kinase" evidence="11">
    <location>
        <begin position="555"/>
        <end position="778"/>
    </location>
</feature>
<evidence type="ECO:0000256" key="6">
    <source>
        <dbReference type="ARBA" id="ARBA00022777"/>
    </source>
</evidence>
<dbReference type="CDD" id="cd16922">
    <property type="entry name" value="HATPase_EvgS-ArcB-TorS-like"/>
    <property type="match status" value="1"/>
</dbReference>
<dbReference type="InterPro" id="IPR035965">
    <property type="entry name" value="PAS-like_dom_sf"/>
</dbReference>
<dbReference type="SMART" id="SM00388">
    <property type="entry name" value="HisKA"/>
    <property type="match status" value="1"/>
</dbReference>
<evidence type="ECO:0000256" key="10">
    <source>
        <dbReference type="PROSITE-ProRule" id="PRU00169"/>
    </source>
</evidence>
<evidence type="ECO:0000313" key="15">
    <source>
        <dbReference type="Proteomes" id="UP000623172"/>
    </source>
</evidence>
<dbReference type="Proteomes" id="UP000623172">
    <property type="component" value="Unassembled WGS sequence"/>
</dbReference>
<dbReference type="PROSITE" id="PS50110">
    <property type="entry name" value="RESPONSE_REGULATORY"/>
    <property type="match status" value="2"/>
</dbReference>
<evidence type="ECO:0000259" key="11">
    <source>
        <dbReference type="PROSITE" id="PS50109"/>
    </source>
</evidence>
<dbReference type="AlphaFoldDB" id="A0A926D229"/>
<feature type="domain" description="PAS" evidence="13">
    <location>
        <begin position="34"/>
        <end position="86"/>
    </location>
</feature>
<comment type="function">
    <text evidence="8">May play the central regulatory role in sporulation. It may be an element of the effector pathway responsible for the activation of sporulation genes in response to nutritional stress. Spo0A may act in concert with spo0H (a sigma factor) to control the expression of some genes that are critical to the sporulation process.</text>
</comment>
<dbReference type="Gene3D" id="3.30.565.10">
    <property type="entry name" value="Histidine kinase-like ATPase, C-terminal domain"/>
    <property type="match status" value="1"/>
</dbReference>
<dbReference type="CDD" id="cd17546">
    <property type="entry name" value="REC_hyHK_CKI1_RcsC-like"/>
    <property type="match status" value="2"/>
</dbReference>
<dbReference type="SUPFAM" id="SSF52172">
    <property type="entry name" value="CheY-like"/>
    <property type="match status" value="2"/>
</dbReference>
<dbReference type="InterPro" id="IPR000014">
    <property type="entry name" value="PAS"/>
</dbReference>
<keyword evidence="7" id="KW-0902">Two-component regulatory system</keyword>
<dbReference type="NCBIfam" id="TIGR00229">
    <property type="entry name" value="sensory_box"/>
    <property type="match status" value="1"/>
</dbReference>
<feature type="modified residue" description="4-aspartylphosphate" evidence="10">
    <location>
        <position position="852"/>
    </location>
</feature>
<organism evidence="14 15">
    <name type="scientific">Gehongia tenuis</name>
    <dbReference type="NCBI Taxonomy" id="2763655"/>
    <lineage>
        <taxon>Bacteria</taxon>
        <taxon>Bacillati</taxon>
        <taxon>Bacillota</taxon>
        <taxon>Clostridia</taxon>
        <taxon>Christensenellales</taxon>
        <taxon>Christensenellaceae</taxon>
        <taxon>Gehongia</taxon>
    </lineage>
</organism>
<dbReference type="PANTHER" id="PTHR45339">
    <property type="entry name" value="HYBRID SIGNAL TRANSDUCTION HISTIDINE KINASE J"/>
    <property type="match status" value="1"/>
</dbReference>
<feature type="domain" description="Response regulatory" evidence="12">
    <location>
        <begin position="798"/>
        <end position="918"/>
    </location>
</feature>
<dbReference type="SMART" id="SM00448">
    <property type="entry name" value="REC"/>
    <property type="match status" value="2"/>
</dbReference>
<keyword evidence="15" id="KW-1185">Reference proteome</keyword>
<dbReference type="PROSITE" id="PS50109">
    <property type="entry name" value="HIS_KIN"/>
    <property type="match status" value="1"/>
</dbReference>
<dbReference type="EMBL" id="JACRSR010000001">
    <property type="protein sequence ID" value="MBC8530318.1"/>
    <property type="molecule type" value="Genomic_DNA"/>
</dbReference>
<dbReference type="EC" id="2.7.13.3" evidence="3"/>
<reference evidence="14" key="1">
    <citation type="submission" date="2020-08" db="EMBL/GenBank/DDBJ databases">
        <title>Genome public.</title>
        <authorList>
            <person name="Liu C."/>
            <person name="Sun Q."/>
        </authorList>
    </citation>
    <scope>NUCLEOTIDE SEQUENCE</scope>
    <source>
        <strain evidence="14">NSJ-53</strain>
    </source>
</reference>
<dbReference type="SUPFAM" id="SSF55785">
    <property type="entry name" value="PYP-like sensor domain (PAS domain)"/>
    <property type="match status" value="2"/>
</dbReference>
<evidence type="ECO:0000256" key="3">
    <source>
        <dbReference type="ARBA" id="ARBA00012438"/>
    </source>
</evidence>
<name>A0A926D229_9FIRM</name>
<dbReference type="SUPFAM" id="SSF55874">
    <property type="entry name" value="ATPase domain of HSP90 chaperone/DNA topoisomerase II/histidine kinase"/>
    <property type="match status" value="1"/>
</dbReference>
<dbReference type="Gene3D" id="3.30.450.20">
    <property type="entry name" value="PAS domain"/>
    <property type="match status" value="2"/>
</dbReference>
<evidence type="ECO:0000259" key="13">
    <source>
        <dbReference type="PROSITE" id="PS50112"/>
    </source>
</evidence>
<dbReference type="InterPro" id="IPR036097">
    <property type="entry name" value="HisK_dim/P_sf"/>
</dbReference>
<dbReference type="CDD" id="cd00130">
    <property type="entry name" value="PAS"/>
    <property type="match status" value="1"/>
</dbReference>
<dbReference type="SMART" id="SM00387">
    <property type="entry name" value="HATPase_c"/>
    <property type="match status" value="1"/>
</dbReference>
<proteinExistence type="inferred from homology"/>
<dbReference type="InterPro" id="IPR001789">
    <property type="entry name" value="Sig_transdc_resp-reg_receiver"/>
</dbReference>
<evidence type="ECO:0000256" key="9">
    <source>
        <dbReference type="ARBA" id="ARBA00074306"/>
    </source>
</evidence>
<dbReference type="InterPro" id="IPR005467">
    <property type="entry name" value="His_kinase_dom"/>
</dbReference>
<dbReference type="InterPro" id="IPR003661">
    <property type="entry name" value="HisK_dim/P_dom"/>
</dbReference>
<comment type="catalytic activity">
    <reaction evidence="1">
        <text>ATP + protein L-histidine = ADP + protein N-phospho-L-histidine.</text>
        <dbReference type="EC" id="2.7.13.3"/>
    </reaction>
</comment>
<evidence type="ECO:0000259" key="12">
    <source>
        <dbReference type="PROSITE" id="PS50110"/>
    </source>
</evidence>
<gene>
    <name evidence="14" type="ORF">H8696_00460</name>
</gene>
<dbReference type="InterPro" id="IPR011006">
    <property type="entry name" value="CheY-like_superfamily"/>
</dbReference>
<dbReference type="PRINTS" id="PR00344">
    <property type="entry name" value="BCTRLSENSOR"/>
</dbReference>
<keyword evidence="6" id="KW-0808">Transferase</keyword>
<dbReference type="Pfam" id="PF02518">
    <property type="entry name" value="HATPase_c"/>
    <property type="match status" value="1"/>
</dbReference>
<dbReference type="CDD" id="cd00082">
    <property type="entry name" value="HisKA"/>
    <property type="match status" value="1"/>
</dbReference>
<evidence type="ECO:0000256" key="5">
    <source>
        <dbReference type="ARBA" id="ARBA00022553"/>
    </source>
</evidence>
<evidence type="ECO:0000256" key="4">
    <source>
        <dbReference type="ARBA" id="ARBA00018672"/>
    </source>
</evidence>
<keyword evidence="6" id="KW-0418">Kinase</keyword>
<dbReference type="SUPFAM" id="SSF47384">
    <property type="entry name" value="Homodimeric domain of signal transducing histidine kinase"/>
    <property type="match status" value="1"/>
</dbReference>
<evidence type="ECO:0000256" key="1">
    <source>
        <dbReference type="ARBA" id="ARBA00000085"/>
    </source>
</evidence>